<dbReference type="EMBL" id="BNDS01000014">
    <property type="protein sequence ID" value="GHH99668.1"/>
    <property type="molecule type" value="Genomic_DNA"/>
</dbReference>
<sequence>MFRIARRYDLCIINLKTLLLIEKEVHMRSNIQPNEQAFSTKEGAEKVGIAAPTVKKV</sequence>
<gene>
    <name evidence="1" type="ORF">AM1BK_32110</name>
</gene>
<dbReference type="Proteomes" id="UP000637074">
    <property type="component" value="Unassembled WGS sequence"/>
</dbReference>
<name>A0ABQ3N3Z9_9BACI</name>
<evidence type="ECO:0000313" key="2">
    <source>
        <dbReference type="Proteomes" id="UP000637074"/>
    </source>
</evidence>
<accession>A0ABQ3N3Z9</accession>
<evidence type="ECO:0008006" key="3">
    <source>
        <dbReference type="Google" id="ProtNLM"/>
    </source>
</evidence>
<comment type="caution">
    <text evidence="1">The sequence shown here is derived from an EMBL/GenBank/DDBJ whole genome shotgun (WGS) entry which is preliminary data.</text>
</comment>
<proteinExistence type="predicted"/>
<evidence type="ECO:0000313" key="1">
    <source>
        <dbReference type="EMBL" id="GHH99668.1"/>
    </source>
</evidence>
<organism evidence="1 2">
    <name type="scientific">Neobacillus kokaensis</name>
    <dbReference type="NCBI Taxonomy" id="2759023"/>
    <lineage>
        <taxon>Bacteria</taxon>
        <taxon>Bacillati</taxon>
        <taxon>Bacillota</taxon>
        <taxon>Bacilli</taxon>
        <taxon>Bacillales</taxon>
        <taxon>Bacillaceae</taxon>
        <taxon>Neobacillus</taxon>
    </lineage>
</organism>
<reference evidence="1 2" key="1">
    <citation type="journal article" date="2022" name="Int. J. Syst. Evol. Microbiol.">
        <title>Neobacillus kokaensis sp. nov., isolated from soil.</title>
        <authorList>
            <person name="Yuki K."/>
            <person name="Matsubara H."/>
            <person name="Yamaguchi S."/>
        </authorList>
    </citation>
    <scope>NUCLEOTIDE SEQUENCE [LARGE SCALE GENOMIC DNA]</scope>
    <source>
        <strain evidence="1 2">LOB 377</strain>
    </source>
</reference>
<protein>
    <recommendedName>
        <fullName evidence="3">HTH merR-type domain-containing protein</fullName>
    </recommendedName>
</protein>
<keyword evidence="2" id="KW-1185">Reference proteome</keyword>